<dbReference type="InterPro" id="IPR050698">
    <property type="entry name" value="MBL"/>
</dbReference>
<keyword evidence="1" id="KW-0378">Hydrolase</keyword>
<dbReference type="InterPro" id="IPR001279">
    <property type="entry name" value="Metallo-B-lactamas"/>
</dbReference>
<keyword evidence="4" id="KW-0269">Exonuclease</keyword>
<dbReference type="CDD" id="cd16295">
    <property type="entry name" value="TTHA0252-CPSF-like_MBL-fold"/>
    <property type="match status" value="1"/>
</dbReference>
<dbReference type="Gene3D" id="3.60.15.10">
    <property type="entry name" value="Ribonuclease Z/Hydroxyacylglutathione hydrolase-like"/>
    <property type="match status" value="1"/>
</dbReference>
<feature type="domain" description="Beta-Casp" evidence="3">
    <location>
        <begin position="245"/>
        <end position="367"/>
    </location>
</feature>
<dbReference type="SMART" id="SM00849">
    <property type="entry name" value="Lactamase_B"/>
    <property type="match status" value="1"/>
</dbReference>
<evidence type="ECO:0000259" key="3">
    <source>
        <dbReference type="SMART" id="SM01027"/>
    </source>
</evidence>
<organism evidence="4 5">
    <name type="scientific">Prosthecobacter fusiformis</name>
    <dbReference type="NCBI Taxonomy" id="48464"/>
    <lineage>
        <taxon>Bacteria</taxon>
        <taxon>Pseudomonadati</taxon>
        <taxon>Verrucomicrobiota</taxon>
        <taxon>Verrucomicrobiia</taxon>
        <taxon>Verrucomicrobiales</taxon>
        <taxon>Verrucomicrobiaceae</taxon>
        <taxon>Prosthecobacter</taxon>
    </lineage>
</organism>
<reference evidence="4 5" key="1">
    <citation type="submission" date="2019-03" db="EMBL/GenBank/DDBJ databases">
        <title>Genomic Encyclopedia of Archaeal and Bacterial Type Strains, Phase II (KMG-II): from individual species to whole genera.</title>
        <authorList>
            <person name="Goeker M."/>
        </authorList>
    </citation>
    <scope>NUCLEOTIDE SEQUENCE [LARGE SCALE GENOMIC DNA]</scope>
    <source>
        <strain evidence="4 5">ATCC 25309</strain>
    </source>
</reference>
<gene>
    <name evidence="4" type="ORF">EI77_00108</name>
</gene>
<feature type="domain" description="Metallo-beta-lactamase" evidence="2">
    <location>
        <begin position="13"/>
        <end position="217"/>
    </location>
</feature>
<keyword evidence="5" id="KW-1185">Reference proteome</keyword>
<dbReference type="Gene3D" id="3.40.50.10890">
    <property type="match status" value="1"/>
</dbReference>
<dbReference type="PANTHER" id="PTHR11203">
    <property type="entry name" value="CLEAVAGE AND POLYADENYLATION SPECIFICITY FACTOR FAMILY MEMBER"/>
    <property type="match status" value="1"/>
</dbReference>
<name>A0A4R7SNQ3_9BACT</name>
<dbReference type="Pfam" id="PF12706">
    <property type="entry name" value="Lactamase_B_2"/>
    <property type="match status" value="1"/>
</dbReference>
<dbReference type="Proteomes" id="UP000295662">
    <property type="component" value="Unassembled WGS sequence"/>
</dbReference>
<accession>A0A4R7SNQ3</accession>
<dbReference type="InterPro" id="IPR036866">
    <property type="entry name" value="RibonucZ/Hydroxyglut_hydro"/>
</dbReference>
<dbReference type="InterPro" id="IPR022712">
    <property type="entry name" value="Beta_Casp"/>
</dbReference>
<sequence>MRFRNLTRRREIGANCYLLESGKNRVVLDAGMHPKEVGFDALPDFGALPHDTADSILITHAHHDHIGALPVLMRKQPNTPVFMTEPTGEITSAMLHNSVNVMSSQREELSIAEYPLFTHRELDENRAQYIYRDLVKPFELPNGDLTATFHDAGHIMGSAGIMIRQNGSSLFYTGDVNFESQTIARAADFPTEGIDVLVVETTRGTYERPQDYTRKGEKERLAALIRDTFDANGSVLIPVFALGKTQEVMLMLHELHEEGLIPEMPLRIGGLGTKVTVLYDHYADRVRRNYPGFRLLEDVRMLVAPRRKRGPGRPQIDYQPRTIYALSSGMMTEGTTSNAFAAKFIDNPRNAVAFVGYTDPLSPGYRLRTAKAGEKIKLSPDLPAVELHARIESFDLSAHATREQIAEYVEKVKPKKLLMVHGEEPSQAWFSARFAETLNSDTEIIRPETHAAIDLW</sequence>
<comment type="caution">
    <text evidence="4">The sequence shown here is derived from an EMBL/GenBank/DDBJ whole genome shotgun (WGS) entry which is preliminary data.</text>
</comment>
<dbReference type="RefSeq" id="WP_133792806.1">
    <property type="nucleotide sequence ID" value="NZ_SOCA01000001.1"/>
</dbReference>
<dbReference type="GO" id="GO:0004521">
    <property type="term" value="F:RNA endonuclease activity"/>
    <property type="evidence" value="ECO:0007669"/>
    <property type="project" value="TreeGrafter"/>
</dbReference>
<dbReference type="Pfam" id="PF07521">
    <property type="entry name" value="RMMBL"/>
    <property type="match status" value="1"/>
</dbReference>
<dbReference type="Pfam" id="PF10996">
    <property type="entry name" value="Beta-Casp"/>
    <property type="match status" value="1"/>
</dbReference>
<proteinExistence type="predicted"/>
<protein>
    <submittedName>
        <fullName evidence="4">Cft2 family RNA processing exonuclease</fullName>
    </submittedName>
</protein>
<evidence type="ECO:0000256" key="1">
    <source>
        <dbReference type="ARBA" id="ARBA00022801"/>
    </source>
</evidence>
<dbReference type="OrthoDB" id="9803916at2"/>
<dbReference type="InterPro" id="IPR011108">
    <property type="entry name" value="RMMBL"/>
</dbReference>
<dbReference type="AlphaFoldDB" id="A0A4R7SNQ3"/>
<evidence type="ECO:0000259" key="2">
    <source>
        <dbReference type="SMART" id="SM00849"/>
    </source>
</evidence>
<dbReference type="SMART" id="SM01027">
    <property type="entry name" value="Beta-Casp"/>
    <property type="match status" value="1"/>
</dbReference>
<evidence type="ECO:0000313" key="5">
    <source>
        <dbReference type="Proteomes" id="UP000295662"/>
    </source>
</evidence>
<dbReference type="GO" id="GO:0004527">
    <property type="term" value="F:exonuclease activity"/>
    <property type="evidence" value="ECO:0007669"/>
    <property type="project" value="UniProtKB-KW"/>
</dbReference>
<dbReference type="EMBL" id="SOCA01000001">
    <property type="protein sequence ID" value="TDU80810.1"/>
    <property type="molecule type" value="Genomic_DNA"/>
</dbReference>
<dbReference type="PANTHER" id="PTHR11203:SF37">
    <property type="entry name" value="INTEGRATOR COMPLEX SUBUNIT 11"/>
    <property type="match status" value="1"/>
</dbReference>
<keyword evidence="4" id="KW-0540">Nuclease</keyword>
<dbReference type="SUPFAM" id="SSF56281">
    <property type="entry name" value="Metallo-hydrolase/oxidoreductase"/>
    <property type="match status" value="1"/>
</dbReference>
<evidence type="ECO:0000313" key="4">
    <source>
        <dbReference type="EMBL" id="TDU80810.1"/>
    </source>
</evidence>